<keyword evidence="8" id="KW-1185">Reference proteome</keyword>
<dbReference type="SUPFAM" id="SSF48264">
    <property type="entry name" value="Cytochrome P450"/>
    <property type="match status" value="1"/>
</dbReference>
<feature type="compositionally biased region" description="Basic and acidic residues" evidence="6">
    <location>
        <begin position="7"/>
        <end position="20"/>
    </location>
</feature>
<gene>
    <name evidence="7" type="ORF">ACFOMF_05115</name>
</gene>
<comment type="similarity">
    <text evidence="1">Belongs to the cytochrome P450 family.</text>
</comment>
<evidence type="ECO:0000256" key="4">
    <source>
        <dbReference type="ARBA" id="ARBA00023002"/>
    </source>
</evidence>
<sequence length="437" mass="49353">MSTGNRDYGEDKQMPEIPTDPRIESSVAVLREGYTFIAGRCAALHSDVFQARLLMQNTICLHGEEAARLFYDESRFKREKAAPNLMLKTLLGKGGVQGLDDAAHRQRKRLFLSMLDEAGNEAVLRTAEPIWRAAIGLWGEADQVVLLKEVQGILTRAVFQWAGVPLAEDEVETRRSQLAALIDGAGGIGPRHLHARKARKQAEAWGSELIRQVRDGRLVVDSGSPLAVIAQHPELDGSLLDDRVAAVELLNLLRPTVAVSRFIVFAAVELHRHPQWRERLAADDVWLEPFAQEVRRIHAFFPFMAARVRKDFEWRGYRFPEGTRVLLDLYGTNRDPRSWNEPETFQPERFLEWPGNAFSFLTQGGGEPTGHRCPGERLSIELIKQALRMLTREMSYEVPEQDLDIDLSRLPALPESRMLIRAVRPHSALVEARASPQ</sequence>
<evidence type="ECO:0000256" key="1">
    <source>
        <dbReference type="ARBA" id="ARBA00010617"/>
    </source>
</evidence>
<evidence type="ECO:0000256" key="5">
    <source>
        <dbReference type="ARBA" id="ARBA00023004"/>
    </source>
</evidence>
<proteinExistence type="inferred from homology"/>
<comment type="caution">
    <text evidence="7">The sequence shown here is derived from an EMBL/GenBank/DDBJ whole genome shotgun (WGS) entry which is preliminary data.</text>
</comment>
<keyword evidence="5" id="KW-0408">Iron</keyword>
<dbReference type="InterPro" id="IPR002401">
    <property type="entry name" value="Cyt_P450_E_grp-I"/>
</dbReference>
<dbReference type="PANTHER" id="PTHR24302">
    <property type="entry name" value="CYTOCHROME P450 FAMILY 3"/>
    <property type="match status" value="1"/>
</dbReference>
<dbReference type="InterPro" id="IPR050705">
    <property type="entry name" value="Cytochrome_P450_3A"/>
</dbReference>
<accession>A0ABV7T3T3</accession>
<name>A0ABV7T3T3_9GAMM</name>
<dbReference type="Proteomes" id="UP001595630">
    <property type="component" value="Unassembled WGS sequence"/>
</dbReference>
<dbReference type="EMBL" id="JBHRXZ010000015">
    <property type="protein sequence ID" value="MFC3607158.1"/>
    <property type="molecule type" value="Genomic_DNA"/>
</dbReference>
<dbReference type="CDD" id="cd11067">
    <property type="entry name" value="CYP152"/>
    <property type="match status" value="1"/>
</dbReference>
<dbReference type="Gene3D" id="1.10.630.10">
    <property type="entry name" value="Cytochrome P450"/>
    <property type="match status" value="1"/>
</dbReference>
<reference evidence="8" key="1">
    <citation type="journal article" date="2019" name="Int. J. Syst. Evol. Microbiol.">
        <title>The Global Catalogue of Microorganisms (GCM) 10K type strain sequencing project: providing services to taxonomists for standard genome sequencing and annotation.</title>
        <authorList>
            <consortium name="The Broad Institute Genomics Platform"/>
            <consortium name="The Broad Institute Genome Sequencing Center for Infectious Disease"/>
            <person name="Wu L."/>
            <person name="Ma J."/>
        </authorList>
    </citation>
    <scope>NUCLEOTIDE SEQUENCE [LARGE SCALE GENOMIC DNA]</scope>
    <source>
        <strain evidence="8">KCTC 42447</strain>
    </source>
</reference>
<evidence type="ECO:0000313" key="8">
    <source>
        <dbReference type="Proteomes" id="UP001595630"/>
    </source>
</evidence>
<feature type="region of interest" description="Disordered" evidence="6">
    <location>
        <begin position="1"/>
        <end position="20"/>
    </location>
</feature>
<evidence type="ECO:0000256" key="3">
    <source>
        <dbReference type="ARBA" id="ARBA00022723"/>
    </source>
</evidence>
<evidence type="ECO:0000256" key="2">
    <source>
        <dbReference type="ARBA" id="ARBA00022617"/>
    </source>
</evidence>
<dbReference type="InterPro" id="IPR001128">
    <property type="entry name" value="Cyt_P450"/>
</dbReference>
<keyword evidence="4" id="KW-0560">Oxidoreductase</keyword>
<dbReference type="PRINTS" id="PR00463">
    <property type="entry name" value="EP450I"/>
</dbReference>
<dbReference type="RefSeq" id="WP_386361879.1">
    <property type="nucleotide sequence ID" value="NZ_JBHRXZ010000015.1"/>
</dbReference>
<dbReference type="InterPro" id="IPR036396">
    <property type="entry name" value="Cyt_P450_sf"/>
</dbReference>
<evidence type="ECO:0000313" key="7">
    <source>
        <dbReference type="EMBL" id="MFC3607158.1"/>
    </source>
</evidence>
<dbReference type="Pfam" id="PF00067">
    <property type="entry name" value="p450"/>
    <property type="match status" value="1"/>
</dbReference>
<keyword evidence="2" id="KW-0349">Heme</keyword>
<evidence type="ECO:0000256" key="6">
    <source>
        <dbReference type="SAM" id="MobiDB-lite"/>
    </source>
</evidence>
<keyword evidence="3" id="KW-0479">Metal-binding</keyword>
<dbReference type="PANTHER" id="PTHR24302:SF15">
    <property type="entry name" value="FATTY-ACID PEROXYGENASE"/>
    <property type="match status" value="1"/>
</dbReference>
<protein>
    <submittedName>
        <fullName evidence="7">Cytochrome P450</fullName>
    </submittedName>
</protein>
<organism evidence="7 8">
    <name type="scientific">Stutzerimonas tarimensis</name>
    <dbReference type="NCBI Taxonomy" id="1507735"/>
    <lineage>
        <taxon>Bacteria</taxon>
        <taxon>Pseudomonadati</taxon>
        <taxon>Pseudomonadota</taxon>
        <taxon>Gammaproteobacteria</taxon>
        <taxon>Pseudomonadales</taxon>
        <taxon>Pseudomonadaceae</taxon>
        <taxon>Stutzerimonas</taxon>
    </lineage>
</organism>